<feature type="non-terminal residue" evidence="2">
    <location>
        <position position="1"/>
    </location>
</feature>
<name>A0A0C9XUF6_9AGAR</name>
<protein>
    <submittedName>
        <fullName evidence="2">Unplaced genomic scaffold K443scaffold_110, whole genome shotgun sequence</fullName>
    </submittedName>
</protein>
<evidence type="ECO:0000256" key="1">
    <source>
        <dbReference type="SAM" id="MobiDB-lite"/>
    </source>
</evidence>
<evidence type="ECO:0000313" key="3">
    <source>
        <dbReference type="Proteomes" id="UP000054477"/>
    </source>
</evidence>
<reference evidence="2 3" key="1">
    <citation type="submission" date="2014-04" db="EMBL/GenBank/DDBJ databases">
        <authorList>
            <consortium name="DOE Joint Genome Institute"/>
            <person name="Kuo A."/>
            <person name="Kohler A."/>
            <person name="Nagy L.G."/>
            <person name="Floudas D."/>
            <person name="Copeland A."/>
            <person name="Barry K.W."/>
            <person name="Cichocki N."/>
            <person name="Veneault-Fourrey C."/>
            <person name="LaButti K."/>
            <person name="Lindquist E.A."/>
            <person name="Lipzen A."/>
            <person name="Lundell T."/>
            <person name="Morin E."/>
            <person name="Murat C."/>
            <person name="Sun H."/>
            <person name="Tunlid A."/>
            <person name="Henrissat B."/>
            <person name="Grigoriev I.V."/>
            <person name="Hibbett D.S."/>
            <person name="Martin F."/>
            <person name="Nordberg H.P."/>
            <person name="Cantor M.N."/>
            <person name="Hua S.X."/>
        </authorList>
    </citation>
    <scope>NUCLEOTIDE SEQUENCE [LARGE SCALE GENOMIC DNA]</scope>
    <source>
        <strain evidence="2 3">LaAM-08-1</strain>
    </source>
</reference>
<proteinExistence type="predicted"/>
<accession>A0A0C9XUF6</accession>
<dbReference type="AlphaFoldDB" id="A0A0C9XUF6"/>
<reference evidence="3" key="2">
    <citation type="submission" date="2015-01" db="EMBL/GenBank/DDBJ databases">
        <title>Evolutionary Origins and Diversification of the Mycorrhizal Mutualists.</title>
        <authorList>
            <consortium name="DOE Joint Genome Institute"/>
            <consortium name="Mycorrhizal Genomics Consortium"/>
            <person name="Kohler A."/>
            <person name="Kuo A."/>
            <person name="Nagy L.G."/>
            <person name="Floudas D."/>
            <person name="Copeland A."/>
            <person name="Barry K.W."/>
            <person name="Cichocki N."/>
            <person name="Veneault-Fourrey C."/>
            <person name="LaButti K."/>
            <person name="Lindquist E.A."/>
            <person name="Lipzen A."/>
            <person name="Lundell T."/>
            <person name="Morin E."/>
            <person name="Murat C."/>
            <person name="Riley R."/>
            <person name="Ohm R."/>
            <person name="Sun H."/>
            <person name="Tunlid A."/>
            <person name="Henrissat B."/>
            <person name="Grigoriev I.V."/>
            <person name="Hibbett D.S."/>
            <person name="Martin F."/>
        </authorList>
    </citation>
    <scope>NUCLEOTIDE SEQUENCE [LARGE SCALE GENOMIC DNA]</scope>
    <source>
        <strain evidence="3">LaAM-08-1</strain>
    </source>
</reference>
<dbReference type="Proteomes" id="UP000054477">
    <property type="component" value="Unassembled WGS sequence"/>
</dbReference>
<evidence type="ECO:0000313" key="2">
    <source>
        <dbReference type="EMBL" id="KIJ99522.1"/>
    </source>
</evidence>
<dbReference type="HOGENOM" id="CLU_2948090_0_0_1"/>
<feature type="region of interest" description="Disordered" evidence="1">
    <location>
        <begin position="1"/>
        <end position="60"/>
    </location>
</feature>
<organism evidence="2 3">
    <name type="scientific">Laccaria amethystina LaAM-08-1</name>
    <dbReference type="NCBI Taxonomy" id="1095629"/>
    <lineage>
        <taxon>Eukaryota</taxon>
        <taxon>Fungi</taxon>
        <taxon>Dikarya</taxon>
        <taxon>Basidiomycota</taxon>
        <taxon>Agaricomycotina</taxon>
        <taxon>Agaricomycetes</taxon>
        <taxon>Agaricomycetidae</taxon>
        <taxon>Agaricales</taxon>
        <taxon>Agaricineae</taxon>
        <taxon>Hydnangiaceae</taxon>
        <taxon>Laccaria</taxon>
    </lineage>
</organism>
<keyword evidence="3" id="KW-1185">Reference proteome</keyword>
<dbReference type="OrthoDB" id="19209at2759"/>
<feature type="compositionally biased region" description="Basic and acidic residues" evidence="1">
    <location>
        <begin position="16"/>
        <end position="30"/>
    </location>
</feature>
<feature type="non-terminal residue" evidence="2">
    <location>
        <position position="60"/>
    </location>
</feature>
<gene>
    <name evidence="2" type="ORF">K443DRAFT_39570</name>
</gene>
<dbReference type="EMBL" id="KN838645">
    <property type="protein sequence ID" value="KIJ99522.1"/>
    <property type="molecule type" value="Genomic_DNA"/>
</dbReference>
<sequence>PCASLLKSHVPSLPKTRKEAGNAKKWEIAEKRKKRMTDPVEGPKWGNGRRMRKRMIEASK</sequence>